<gene>
    <name evidence="2" type="ORF">DVA86_10860</name>
</gene>
<protein>
    <submittedName>
        <fullName evidence="2">ATP-binding protein</fullName>
    </submittedName>
</protein>
<evidence type="ECO:0000313" key="3">
    <source>
        <dbReference type="Proteomes" id="UP000254425"/>
    </source>
</evidence>
<reference evidence="2 3" key="1">
    <citation type="submission" date="2018-07" db="EMBL/GenBank/DDBJ databases">
        <title>Draft genome of the type strain Streptomyces armeniacus ATCC 15676.</title>
        <authorList>
            <person name="Labana P."/>
            <person name="Gosse J.T."/>
            <person name="Boddy C.N."/>
        </authorList>
    </citation>
    <scope>NUCLEOTIDE SEQUENCE [LARGE SCALE GENOMIC DNA]</scope>
    <source>
        <strain evidence="2 3">ATCC 15676</strain>
    </source>
</reference>
<proteinExistence type="predicted"/>
<dbReference type="RefSeq" id="WP_208877702.1">
    <property type="nucleotide sequence ID" value="NZ_CP031320.1"/>
</dbReference>
<feature type="region of interest" description="Disordered" evidence="1">
    <location>
        <begin position="666"/>
        <end position="689"/>
    </location>
</feature>
<accession>A0A345XN60</accession>
<feature type="compositionally biased region" description="Gly residues" evidence="1">
    <location>
        <begin position="675"/>
        <end position="689"/>
    </location>
</feature>
<dbReference type="GO" id="GO:0005524">
    <property type="term" value="F:ATP binding"/>
    <property type="evidence" value="ECO:0007669"/>
    <property type="project" value="UniProtKB-KW"/>
</dbReference>
<keyword evidence="2" id="KW-0547">Nucleotide-binding</keyword>
<name>A0A345XN60_9ACTN</name>
<dbReference type="AlphaFoldDB" id="A0A345XN60"/>
<sequence length="689" mass="74390">MTELYAREPLVRGLVPKLVGLAHDRQQTVPRQPDDDLPVVLLTGRHGMGKTAVLDELATSYEGRLPLARADLAAAAPTARTQLGTSNVSAVVDTLFLLAEGLAPAVPQYGRRRFDRLLPGLFAVSSWHRGNVAEQTLARERIARLLTACELRSGDEDEGDTGVAWMADVAAQLAEANGDDDLEPVADAVVRQYFDRHVGRREARTVLDWYAAQSSAGDQGPEVLVKLSLRFHRGGDFRYDVEDTLVSAFLADLADAYGTWKRRTGTPRPLALLDNVHTPGGRQLIDLLLRARAGARARGDRPDPLVVVATQLGRGGGAAGEPAEPAAIADAAAWCRLPAGTSPVPLHTVTLPPLSRRDVLAMLDHTPRALDAYLPSALHRLTGGQPLGCGVLSDAVLNLAEERAARPGQLLELTTPDGRPVTEELLERLVGQPQLRDLLVLLSLARDPEAAGALATAYAPLSAEPYPADTAERDLERELWTAGDGTAFVDDPFLRALLVEELRRRCAGDGARYRWQDLHGTLRDHHTALGAEGEPDALRHTLAAGAAEAVVDRLTGCFGDWEAARWLDCLRHVATAPHPPTAEWEDRRQEIARGDHDRLRADTDDVQRSVHRLLHGLWYVVDTVAEPSEQACADMGRELAFLAQRHVSGHAALTWASQEWPLAAREKRPLPAAAGPGGTGGTGGTGRAQ</sequence>
<keyword evidence="3" id="KW-1185">Reference proteome</keyword>
<dbReference type="KEGG" id="sarm:DVA86_10860"/>
<evidence type="ECO:0000313" key="2">
    <source>
        <dbReference type="EMBL" id="AXK33076.1"/>
    </source>
</evidence>
<evidence type="ECO:0000256" key="1">
    <source>
        <dbReference type="SAM" id="MobiDB-lite"/>
    </source>
</evidence>
<dbReference type="Proteomes" id="UP000254425">
    <property type="component" value="Chromosome"/>
</dbReference>
<organism evidence="2 3">
    <name type="scientific">Streptomyces armeniacus</name>
    <dbReference type="NCBI Taxonomy" id="83291"/>
    <lineage>
        <taxon>Bacteria</taxon>
        <taxon>Bacillati</taxon>
        <taxon>Actinomycetota</taxon>
        <taxon>Actinomycetes</taxon>
        <taxon>Kitasatosporales</taxon>
        <taxon>Streptomycetaceae</taxon>
        <taxon>Streptomyces</taxon>
    </lineage>
</organism>
<dbReference type="EMBL" id="CP031320">
    <property type="protein sequence ID" value="AXK33076.1"/>
    <property type="molecule type" value="Genomic_DNA"/>
</dbReference>
<keyword evidence="2" id="KW-0067">ATP-binding</keyword>